<dbReference type="GO" id="GO:0005886">
    <property type="term" value="C:plasma membrane"/>
    <property type="evidence" value="ECO:0007669"/>
    <property type="project" value="UniProtKB-SubCell"/>
</dbReference>
<dbReference type="Proteomes" id="UP000471152">
    <property type="component" value="Unassembled WGS sequence"/>
</dbReference>
<dbReference type="GO" id="GO:0008955">
    <property type="term" value="F:peptidoglycan glycosyltransferase activity"/>
    <property type="evidence" value="ECO:0007669"/>
    <property type="project" value="UniProtKB-EC"/>
</dbReference>
<sequence length="562" mass="60178">MTASTRERRSSATVREPRTPPVARTGGGFRLRGPEWLDAPMTSSHLVLGSAGMLLAIGLVMVFSASSIEAVLDDQPAWLPGVRQIVFAGLGLVAMLVAMHLPISRIRQFAGWGMLVSFALLALVLVPGIGLELNGSRAWFDLKVTNFQPSELAKLVFALWGAHVIALRERYLTTRALLVPVLPTFVLMSLLLLKEPDMGAVVSLSLVVAGLMWAGGLARRYIVGAVGLAAVLVALMIVTAPYRMARITSFMNPFADPSDGGYQAIRGFYALASGGVAGVGLGNSAMKWNLLPQAESDYIFAIIGEEMGFLGCLVVISLYAVLAWAGFRIARRSADRFVQLASTAITVWLIGQATMNMGYVVGLLPVTGVTLPLISAGGTSLVLTLVIVGLLVRFARAEPAAVAHLQAQPRGRLARLLSPAPSTAVDPLPSRRRSGSRTTARPVERPGRSERRGEPLRGVRPEPAASRDLRAARRTPGGAPARARRAEGWAPTPEERWGAGDRETVRGRQPAGDRPSALRRPSSAAGPAPRDVPRERTEPPSARVRPTPRSHPPRTERPGRLQ</sequence>
<keyword evidence="11 23" id="KW-0472">Membrane</keyword>
<evidence type="ECO:0000256" key="1">
    <source>
        <dbReference type="ARBA" id="ARBA00004651"/>
    </source>
</evidence>
<evidence type="ECO:0000256" key="11">
    <source>
        <dbReference type="ARBA" id="ARBA00023136"/>
    </source>
</evidence>
<evidence type="ECO:0000256" key="19">
    <source>
        <dbReference type="ARBA" id="ARBA00044770"/>
    </source>
</evidence>
<evidence type="ECO:0000256" key="14">
    <source>
        <dbReference type="ARBA" id="ARBA00032370"/>
    </source>
</evidence>
<keyword evidence="13" id="KW-0961">Cell wall biogenesis/degradation</keyword>
<evidence type="ECO:0000256" key="8">
    <source>
        <dbReference type="ARBA" id="ARBA00022960"/>
    </source>
</evidence>
<dbReference type="InterPro" id="IPR001182">
    <property type="entry name" value="FtsW/RodA"/>
</dbReference>
<feature type="compositionally biased region" description="Basic and acidic residues" evidence="22">
    <location>
        <begin position="1"/>
        <end position="18"/>
    </location>
</feature>
<accession>A0A6P0ET30</accession>
<feature type="transmembrane region" description="Helical" evidence="23">
    <location>
        <begin position="373"/>
        <end position="392"/>
    </location>
</feature>
<evidence type="ECO:0000256" key="22">
    <source>
        <dbReference type="SAM" id="MobiDB-lite"/>
    </source>
</evidence>
<dbReference type="EMBL" id="JAAGWH010000014">
    <property type="protein sequence ID" value="NEK93993.1"/>
    <property type="molecule type" value="Genomic_DNA"/>
</dbReference>
<feature type="region of interest" description="Disordered" evidence="22">
    <location>
        <begin position="416"/>
        <end position="562"/>
    </location>
</feature>
<evidence type="ECO:0000256" key="4">
    <source>
        <dbReference type="ARBA" id="ARBA00022618"/>
    </source>
</evidence>
<dbReference type="GO" id="GO:0008360">
    <property type="term" value="P:regulation of cell shape"/>
    <property type="evidence" value="ECO:0007669"/>
    <property type="project" value="UniProtKB-KW"/>
</dbReference>
<evidence type="ECO:0000256" key="5">
    <source>
        <dbReference type="ARBA" id="ARBA00022676"/>
    </source>
</evidence>
<keyword evidence="7 23" id="KW-0812">Transmembrane</keyword>
<feature type="transmembrane region" description="Helical" evidence="23">
    <location>
        <begin position="337"/>
        <end position="361"/>
    </location>
</feature>
<reference evidence="24 26" key="1">
    <citation type="submission" date="2020-01" db="EMBL/GenBank/DDBJ databases">
        <title>the WGS Modestobacter muralis CPCC 204518.</title>
        <authorList>
            <person name="Jiang Z."/>
        </authorList>
    </citation>
    <scope>NUCLEOTIDE SEQUENCE [LARGE SCALE GENOMIC DNA]</scope>
    <source>
        <strain evidence="24 26">DSM 100205</strain>
    </source>
</reference>
<keyword evidence="26" id="KW-1185">Reference proteome</keyword>
<dbReference type="RefSeq" id="WP_163610444.1">
    <property type="nucleotide sequence ID" value="NZ_JAAGWB010000014.1"/>
</dbReference>
<evidence type="ECO:0000256" key="3">
    <source>
        <dbReference type="ARBA" id="ARBA00022475"/>
    </source>
</evidence>
<feature type="compositionally biased region" description="Basic and acidic residues" evidence="22">
    <location>
        <begin position="442"/>
        <end position="471"/>
    </location>
</feature>
<comment type="pathway">
    <text evidence="2">Cell wall biogenesis; peptidoglycan biosynthesis.</text>
</comment>
<keyword evidence="8" id="KW-0133">Cell shape</keyword>
<dbReference type="GO" id="GO:0051301">
    <property type="term" value="P:cell division"/>
    <property type="evidence" value="ECO:0007669"/>
    <property type="project" value="UniProtKB-KW"/>
</dbReference>
<feature type="transmembrane region" description="Helical" evidence="23">
    <location>
        <begin position="298"/>
        <end position="325"/>
    </location>
</feature>
<comment type="catalytic activity">
    <reaction evidence="20">
        <text>[GlcNAc-(1-&gt;4)-Mur2Ac(oyl-L-Ala-gamma-D-Glu-L-Lys-D-Ala-D-Ala)](n)-di-trans,octa-cis-undecaprenyl diphosphate + beta-D-GlcNAc-(1-&gt;4)-Mur2Ac(oyl-L-Ala-gamma-D-Glu-L-Lys-D-Ala-D-Ala)-di-trans,octa-cis-undecaprenyl diphosphate = [GlcNAc-(1-&gt;4)-Mur2Ac(oyl-L-Ala-gamma-D-Glu-L-Lys-D-Ala-D-Ala)](n+1)-di-trans,octa-cis-undecaprenyl diphosphate + di-trans,octa-cis-undecaprenyl diphosphate + H(+)</text>
        <dbReference type="Rhea" id="RHEA:23708"/>
        <dbReference type="Rhea" id="RHEA-COMP:9602"/>
        <dbReference type="Rhea" id="RHEA-COMP:9603"/>
        <dbReference type="ChEBI" id="CHEBI:15378"/>
        <dbReference type="ChEBI" id="CHEBI:58405"/>
        <dbReference type="ChEBI" id="CHEBI:60033"/>
        <dbReference type="ChEBI" id="CHEBI:78435"/>
        <dbReference type="EC" id="2.4.99.28"/>
    </reaction>
</comment>
<comment type="caution">
    <text evidence="24">The sequence shown here is derived from an EMBL/GenBank/DDBJ whole genome shotgun (WGS) entry which is preliminary data.</text>
</comment>
<dbReference type="AlphaFoldDB" id="A0A6P0ET30"/>
<evidence type="ECO:0000256" key="20">
    <source>
        <dbReference type="ARBA" id="ARBA00049902"/>
    </source>
</evidence>
<dbReference type="PANTHER" id="PTHR30474:SF2">
    <property type="entry name" value="PEPTIDOGLYCAN GLYCOSYLTRANSFERASE FTSW-RELATED"/>
    <property type="match status" value="1"/>
</dbReference>
<dbReference type="EMBL" id="JAAGWB010000014">
    <property type="protein sequence ID" value="NEN50760.1"/>
    <property type="molecule type" value="Genomic_DNA"/>
</dbReference>
<feature type="transmembrane region" description="Helical" evidence="23">
    <location>
        <begin position="110"/>
        <end position="131"/>
    </location>
</feature>
<dbReference type="InterPro" id="IPR013437">
    <property type="entry name" value="FtsW"/>
</dbReference>
<evidence type="ECO:0000256" key="18">
    <source>
        <dbReference type="ARBA" id="ARBA00041418"/>
    </source>
</evidence>
<dbReference type="EC" id="2.4.99.28" evidence="19"/>
<comment type="subcellular location">
    <subcellularLocation>
        <location evidence="1">Cell membrane</location>
        <topology evidence="1">Multi-pass membrane protein</topology>
    </subcellularLocation>
</comment>
<feature type="compositionally biased region" description="Basic and acidic residues" evidence="22">
    <location>
        <begin position="493"/>
        <end position="506"/>
    </location>
</feature>
<feature type="transmembrane region" description="Helical" evidence="23">
    <location>
        <begin position="174"/>
        <end position="192"/>
    </location>
</feature>
<comment type="similarity">
    <text evidence="16">Belongs to the SEDS family. FtsW subfamily.</text>
</comment>
<evidence type="ECO:0000256" key="15">
    <source>
        <dbReference type="ARBA" id="ARBA00033270"/>
    </source>
</evidence>
<dbReference type="NCBIfam" id="TIGR02614">
    <property type="entry name" value="ftsW"/>
    <property type="match status" value="1"/>
</dbReference>
<dbReference type="PANTHER" id="PTHR30474">
    <property type="entry name" value="CELL CYCLE PROTEIN"/>
    <property type="match status" value="1"/>
</dbReference>
<gene>
    <name evidence="24" type="primary">ftsW</name>
    <name evidence="25" type="ORF">G3R41_07370</name>
    <name evidence="24" type="ORF">GCU67_07370</name>
</gene>
<evidence type="ECO:0000256" key="23">
    <source>
        <dbReference type="SAM" id="Phobius"/>
    </source>
</evidence>
<dbReference type="GO" id="GO:0032153">
    <property type="term" value="C:cell division site"/>
    <property type="evidence" value="ECO:0007669"/>
    <property type="project" value="TreeGrafter"/>
</dbReference>
<evidence type="ECO:0000256" key="12">
    <source>
        <dbReference type="ARBA" id="ARBA00023306"/>
    </source>
</evidence>
<feature type="transmembrane region" description="Helical" evidence="23">
    <location>
        <begin position="198"/>
        <end position="214"/>
    </location>
</feature>
<name>A0A6P0ET30_9ACTN</name>
<feature type="transmembrane region" description="Helical" evidence="23">
    <location>
        <begin position="221"/>
        <end position="242"/>
    </location>
</feature>
<feature type="region of interest" description="Disordered" evidence="22">
    <location>
        <begin position="1"/>
        <end position="25"/>
    </location>
</feature>
<keyword evidence="4" id="KW-0132">Cell division</keyword>
<dbReference type="InterPro" id="IPR018365">
    <property type="entry name" value="Cell_cycle_FtsW-rel_CS"/>
</dbReference>
<evidence type="ECO:0000256" key="21">
    <source>
        <dbReference type="ARBA" id="ARBA00049966"/>
    </source>
</evidence>
<evidence type="ECO:0000256" key="13">
    <source>
        <dbReference type="ARBA" id="ARBA00023316"/>
    </source>
</evidence>
<comment type="function">
    <text evidence="21">Peptidoglycan polymerase that is essential for cell division.</text>
</comment>
<evidence type="ECO:0000256" key="17">
    <source>
        <dbReference type="ARBA" id="ARBA00041185"/>
    </source>
</evidence>
<reference evidence="25 27" key="2">
    <citation type="submission" date="2020-02" db="EMBL/GenBank/DDBJ databases">
        <title>The WGS of Modestobacter muralis DSM 100205.</title>
        <authorList>
            <person name="Jiang Z."/>
        </authorList>
    </citation>
    <scope>NUCLEOTIDE SEQUENCE [LARGE SCALE GENOMIC DNA]</scope>
    <source>
        <strain evidence="25 27">DSM 100205</strain>
    </source>
</reference>
<evidence type="ECO:0000256" key="9">
    <source>
        <dbReference type="ARBA" id="ARBA00022984"/>
    </source>
</evidence>
<keyword evidence="10 23" id="KW-1133">Transmembrane helix</keyword>
<dbReference type="GO" id="GO:0015648">
    <property type="term" value="F:lipid-linked peptidoglycan transporter activity"/>
    <property type="evidence" value="ECO:0007669"/>
    <property type="project" value="TreeGrafter"/>
</dbReference>
<keyword evidence="3" id="KW-1003">Cell membrane</keyword>
<protein>
    <recommendedName>
        <fullName evidence="17">Probable peptidoglycan glycosyltransferase FtsW</fullName>
        <ecNumber evidence="19">2.4.99.28</ecNumber>
    </recommendedName>
    <alternativeName>
        <fullName evidence="18">Cell division protein FtsW</fullName>
    </alternativeName>
    <alternativeName>
        <fullName evidence="15">Cell wall polymerase</fullName>
    </alternativeName>
    <alternativeName>
        <fullName evidence="14">Peptidoglycan polymerase</fullName>
    </alternativeName>
</protein>
<feature type="transmembrane region" description="Helical" evidence="23">
    <location>
        <begin position="85"/>
        <end position="103"/>
    </location>
</feature>
<keyword evidence="6" id="KW-0808">Transferase</keyword>
<organism evidence="24 26">
    <name type="scientific">Modestobacter muralis</name>
    <dbReference type="NCBI Taxonomy" id="1608614"/>
    <lineage>
        <taxon>Bacteria</taxon>
        <taxon>Bacillati</taxon>
        <taxon>Actinomycetota</taxon>
        <taxon>Actinomycetes</taxon>
        <taxon>Geodermatophilales</taxon>
        <taxon>Geodermatophilaceae</taxon>
        <taxon>Modestobacter</taxon>
    </lineage>
</organism>
<proteinExistence type="inferred from homology"/>
<evidence type="ECO:0000313" key="27">
    <source>
        <dbReference type="Proteomes" id="UP000471152"/>
    </source>
</evidence>
<dbReference type="PROSITE" id="PS00428">
    <property type="entry name" value="FTSW_RODA_SPOVE"/>
    <property type="match status" value="1"/>
</dbReference>
<evidence type="ECO:0000256" key="7">
    <source>
        <dbReference type="ARBA" id="ARBA00022692"/>
    </source>
</evidence>
<keyword evidence="12" id="KW-0131">Cell cycle</keyword>
<evidence type="ECO:0000256" key="2">
    <source>
        <dbReference type="ARBA" id="ARBA00004752"/>
    </source>
</evidence>
<keyword evidence="9" id="KW-0573">Peptidoglycan synthesis</keyword>
<dbReference type="Pfam" id="PF01098">
    <property type="entry name" value="FTSW_RODA_SPOVE"/>
    <property type="match status" value="1"/>
</dbReference>
<dbReference type="Proteomes" id="UP000468828">
    <property type="component" value="Unassembled WGS sequence"/>
</dbReference>
<feature type="compositionally biased region" description="Basic and acidic residues" evidence="22">
    <location>
        <begin position="553"/>
        <end position="562"/>
    </location>
</feature>
<keyword evidence="5" id="KW-0328">Glycosyltransferase</keyword>
<feature type="transmembrane region" description="Helical" evidence="23">
    <location>
        <begin position="46"/>
        <end position="65"/>
    </location>
</feature>
<evidence type="ECO:0000313" key="24">
    <source>
        <dbReference type="EMBL" id="NEK93993.1"/>
    </source>
</evidence>
<dbReference type="GO" id="GO:0071555">
    <property type="term" value="P:cell wall organization"/>
    <property type="evidence" value="ECO:0007669"/>
    <property type="project" value="UniProtKB-KW"/>
</dbReference>
<evidence type="ECO:0000256" key="6">
    <source>
        <dbReference type="ARBA" id="ARBA00022679"/>
    </source>
</evidence>
<evidence type="ECO:0000256" key="10">
    <source>
        <dbReference type="ARBA" id="ARBA00022989"/>
    </source>
</evidence>
<evidence type="ECO:0000313" key="25">
    <source>
        <dbReference type="EMBL" id="NEN50760.1"/>
    </source>
</evidence>
<evidence type="ECO:0000256" key="16">
    <source>
        <dbReference type="ARBA" id="ARBA00038053"/>
    </source>
</evidence>
<evidence type="ECO:0000313" key="26">
    <source>
        <dbReference type="Proteomes" id="UP000468828"/>
    </source>
</evidence>
<dbReference type="GO" id="GO:0009252">
    <property type="term" value="P:peptidoglycan biosynthetic process"/>
    <property type="evidence" value="ECO:0007669"/>
    <property type="project" value="UniProtKB-KW"/>
</dbReference>